<accession>A0A2P5ASS9</accession>
<dbReference type="AlphaFoldDB" id="A0A2P5ASS9"/>
<organism evidence="1 2">
    <name type="scientific">Parasponia andersonii</name>
    <name type="common">Sponia andersonii</name>
    <dbReference type="NCBI Taxonomy" id="3476"/>
    <lineage>
        <taxon>Eukaryota</taxon>
        <taxon>Viridiplantae</taxon>
        <taxon>Streptophyta</taxon>
        <taxon>Embryophyta</taxon>
        <taxon>Tracheophyta</taxon>
        <taxon>Spermatophyta</taxon>
        <taxon>Magnoliopsida</taxon>
        <taxon>eudicotyledons</taxon>
        <taxon>Gunneridae</taxon>
        <taxon>Pentapetalae</taxon>
        <taxon>rosids</taxon>
        <taxon>fabids</taxon>
        <taxon>Rosales</taxon>
        <taxon>Cannabaceae</taxon>
        <taxon>Parasponia</taxon>
    </lineage>
</organism>
<evidence type="ECO:0000313" key="2">
    <source>
        <dbReference type="Proteomes" id="UP000237105"/>
    </source>
</evidence>
<comment type="caution">
    <text evidence="1">The sequence shown here is derived from an EMBL/GenBank/DDBJ whole genome shotgun (WGS) entry which is preliminary data.</text>
</comment>
<dbReference type="EMBL" id="JXTB01000461">
    <property type="protein sequence ID" value="PON39600.1"/>
    <property type="molecule type" value="Genomic_DNA"/>
</dbReference>
<reference evidence="2" key="1">
    <citation type="submission" date="2016-06" db="EMBL/GenBank/DDBJ databases">
        <title>Parallel loss of symbiosis genes in relatives of nitrogen-fixing non-legume Parasponia.</title>
        <authorList>
            <person name="Van Velzen R."/>
            <person name="Holmer R."/>
            <person name="Bu F."/>
            <person name="Rutten L."/>
            <person name="Van Zeijl A."/>
            <person name="Liu W."/>
            <person name="Santuari L."/>
            <person name="Cao Q."/>
            <person name="Sharma T."/>
            <person name="Shen D."/>
            <person name="Roswanjaya Y."/>
            <person name="Wardhani T."/>
            <person name="Kalhor M.S."/>
            <person name="Jansen J."/>
            <person name="Van den Hoogen J."/>
            <person name="Gungor B."/>
            <person name="Hartog M."/>
            <person name="Hontelez J."/>
            <person name="Verver J."/>
            <person name="Yang W.-C."/>
            <person name="Schijlen E."/>
            <person name="Repin R."/>
            <person name="Schilthuizen M."/>
            <person name="Schranz E."/>
            <person name="Heidstra R."/>
            <person name="Miyata K."/>
            <person name="Fedorova E."/>
            <person name="Kohlen W."/>
            <person name="Bisseling T."/>
            <person name="Smit S."/>
            <person name="Geurts R."/>
        </authorList>
    </citation>
    <scope>NUCLEOTIDE SEQUENCE [LARGE SCALE GENOMIC DNA]</scope>
    <source>
        <strain evidence="2">cv. WU1-14</strain>
    </source>
</reference>
<dbReference type="Proteomes" id="UP000237105">
    <property type="component" value="Unassembled WGS sequence"/>
</dbReference>
<evidence type="ECO:0000313" key="1">
    <source>
        <dbReference type="EMBL" id="PON39600.1"/>
    </source>
</evidence>
<proteinExistence type="predicted"/>
<sequence>MDWNVVDPERENITSENIMRSTVFITVQSEKRSSSCLVGILLDWNTKRTDKDPYSGSKVERRRML</sequence>
<protein>
    <submittedName>
        <fullName evidence="1">Uncharacterized protein</fullName>
    </submittedName>
</protein>
<gene>
    <name evidence="1" type="ORF">PanWU01x14_303800</name>
</gene>
<keyword evidence="2" id="KW-1185">Reference proteome</keyword>
<name>A0A2P5ASS9_PARAD</name>